<organism evidence="1 2">
    <name type="scientific">Fusarium decemcellulare</name>
    <dbReference type="NCBI Taxonomy" id="57161"/>
    <lineage>
        <taxon>Eukaryota</taxon>
        <taxon>Fungi</taxon>
        <taxon>Dikarya</taxon>
        <taxon>Ascomycota</taxon>
        <taxon>Pezizomycotina</taxon>
        <taxon>Sordariomycetes</taxon>
        <taxon>Hypocreomycetidae</taxon>
        <taxon>Hypocreales</taxon>
        <taxon>Nectriaceae</taxon>
        <taxon>Fusarium</taxon>
        <taxon>Fusarium decemcellulare species complex</taxon>
    </lineage>
</organism>
<accession>A0ACC1SPA2</accession>
<keyword evidence="2" id="KW-1185">Reference proteome</keyword>
<evidence type="ECO:0000313" key="2">
    <source>
        <dbReference type="Proteomes" id="UP001148629"/>
    </source>
</evidence>
<comment type="caution">
    <text evidence="1">The sequence shown here is derived from an EMBL/GenBank/DDBJ whole genome shotgun (WGS) entry which is preliminary data.</text>
</comment>
<dbReference type="Proteomes" id="UP001148629">
    <property type="component" value="Unassembled WGS sequence"/>
</dbReference>
<dbReference type="EMBL" id="JANRMS010000236">
    <property type="protein sequence ID" value="KAJ3543615.1"/>
    <property type="molecule type" value="Genomic_DNA"/>
</dbReference>
<evidence type="ECO:0000313" key="1">
    <source>
        <dbReference type="EMBL" id="KAJ3543615.1"/>
    </source>
</evidence>
<gene>
    <name evidence="1" type="ORF">NM208_g3485</name>
</gene>
<name>A0ACC1SPA2_9HYPO</name>
<reference evidence="1" key="1">
    <citation type="submission" date="2022-08" db="EMBL/GenBank/DDBJ databases">
        <title>Genome Sequence of Fusarium decemcellulare.</title>
        <authorList>
            <person name="Buettner E."/>
        </authorList>
    </citation>
    <scope>NUCLEOTIDE SEQUENCE</scope>
    <source>
        <strain evidence="1">Babe19</strain>
    </source>
</reference>
<sequence length="508" mass="58205">MILDNLLFVSCGAAVLLVAVFLYQTVTSPLKRVPGPFVARFTDLWYAWRVWKGHFEKDNIRLHEKYGKVVRYGPNRYSIKDPKGARIIYGHGSHFYKSSWYDAFGVPDHERWGLFMDRDPNRHAQNRRQFQDTFSMSSLVTYEPYVDNCIGVFSQRLHEMSGTGLPFDMGYWFQCYAFDVIGMITYSKRLGFLDVGEDIGGVIRALEEMLSYSSMVGIFASLHPFLFPVVNWWAGEAGSGRQFLLRYTNERANEHQAEAKAVITDDVQADVGTDFLTKFVSKHAANPTVFSRYHILAGCTANMSAGSDTTAITLSAILYYLLKNPQSYRRLVEEVDEYYGRDGAPEVITFKESQSLPYLQAVIKEAFRIHPAAGQPLERVVPPGGATICDYFFPEGTIVGVNSWVEHRDKGTFGEDADEFRPERWLTDDKQRLSFMNSRWMPFGLGSRTCIGRHISILEISKLIPYLLHNFDFQLHGGMDEPGRLWKTTNRWFVKPRGFQVRVKVRKV</sequence>
<protein>
    <submittedName>
        <fullName evidence="1">Uncharacterized protein</fullName>
    </submittedName>
</protein>
<proteinExistence type="predicted"/>